<dbReference type="Proteomes" id="UP000501991">
    <property type="component" value="Chromosome"/>
</dbReference>
<dbReference type="KEGG" id="azq:G3580_09165"/>
<dbReference type="AlphaFoldDB" id="A0A6C1B2K7"/>
<dbReference type="RefSeq" id="WP_173764959.1">
    <property type="nucleotide sequence ID" value="NZ_CP048836.1"/>
</dbReference>
<name>A0A6C1B2K7_9RHOO</name>
<dbReference type="PROSITE" id="PS01098">
    <property type="entry name" value="LIPASE_GDSL_SER"/>
    <property type="match status" value="1"/>
</dbReference>
<dbReference type="GO" id="GO:0006629">
    <property type="term" value="P:lipid metabolic process"/>
    <property type="evidence" value="ECO:0007669"/>
    <property type="project" value="InterPro"/>
</dbReference>
<evidence type="ECO:0000313" key="3">
    <source>
        <dbReference type="EMBL" id="QID17797.1"/>
    </source>
</evidence>
<keyword evidence="4" id="KW-1185">Reference proteome</keyword>
<organism evidence="3 4">
    <name type="scientific">Nitrogeniibacter mangrovi</name>
    <dbReference type="NCBI Taxonomy" id="2016596"/>
    <lineage>
        <taxon>Bacteria</taxon>
        <taxon>Pseudomonadati</taxon>
        <taxon>Pseudomonadota</taxon>
        <taxon>Betaproteobacteria</taxon>
        <taxon>Rhodocyclales</taxon>
        <taxon>Zoogloeaceae</taxon>
        <taxon>Nitrogeniibacter</taxon>
    </lineage>
</organism>
<feature type="chain" id="PRO_5025653634" evidence="1">
    <location>
        <begin position="21"/>
        <end position="209"/>
    </location>
</feature>
<sequence>MTPRSIVFLMLLVISPLAGATTVLVMGDSLSAGYGLRADDAWPTLLQRRLDTLPGEHTVVNASVSGETTAGGRSRLPQALAAHRPDVVVLELGANDGLRGLPLTLMKANLESMIETARQAGARVVLVGMRLPPNYGPAYANKFHAVFAEVADERKTPFVPFLLEGFASRREWFQADGIHPVAAAQPAILDTVWRALQPLIKAEAQLSAR</sequence>
<accession>A0A6C1B2K7</accession>
<proteinExistence type="predicted"/>
<dbReference type="PANTHER" id="PTHR30383">
    <property type="entry name" value="THIOESTERASE 1/PROTEASE 1/LYSOPHOSPHOLIPASE L1"/>
    <property type="match status" value="1"/>
</dbReference>
<protein>
    <submittedName>
        <fullName evidence="3">Arylesterase</fullName>
    </submittedName>
</protein>
<evidence type="ECO:0000256" key="1">
    <source>
        <dbReference type="SAM" id="SignalP"/>
    </source>
</evidence>
<dbReference type="CDD" id="cd01822">
    <property type="entry name" value="Lysophospholipase_L1_like"/>
    <property type="match status" value="1"/>
</dbReference>
<dbReference type="InterPro" id="IPR013830">
    <property type="entry name" value="SGNH_hydro"/>
</dbReference>
<dbReference type="PANTHER" id="PTHR30383:SF24">
    <property type="entry name" value="THIOESTERASE 1_PROTEASE 1_LYSOPHOSPHOLIPASE L1"/>
    <property type="match status" value="1"/>
</dbReference>
<feature type="signal peptide" evidence="1">
    <location>
        <begin position="1"/>
        <end position="20"/>
    </location>
</feature>
<dbReference type="Gene3D" id="3.40.50.1110">
    <property type="entry name" value="SGNH hydrolase"/>
    <property type="match status" value="1"/>
</dbReference>
<dbReference type="GO" id="GO:0004622">
    <property type="term" value="F:phosphatidylcholine lysophospholipase activity"/>
    <property type="evidence" value="ECO:0007669"/>
    <property type="project" value="TreeGrafter"/>
</dbReference>
<evidence type="ECO:0000259" key="2">
    <source>
        <dbReference type="Pfam" id="PF13472"/>
    </source>
</evidence>
<gene>
    <name evidence="3" type="ORF">G3580_09165</name>
</gene>
<dbReference type="EMBL" id="CP048836">
    <property type="protein sequence ID" value="QID17797.1"/>
    <property type="molecule type" value="Genomic_DNA"/>
</dbReference>
<reference evidence="3 4" key="1">
    <citation type="submission" date="2020-02" db="EMBL/GenBank/DDBJ databases">
        <title>Nitrogenibacter mangrovi gen. nov., sp. nov. isolated from mangrove sediment, a denitrifying betaproteobacterium.</title>
        <authorList>
            <person name="Liao H."/>
            <person name="Tian Y."/>
        </authorList>
    </citation>
    <scope>NUCLEOTIDE SEQUENCE [LARGE SCALE GENOMIC DNA]</scope>
    <source>
        <strain evidence="3 4">M9-3-2</strain>
    </source>
</reference>
<keyword evidence="1" id="KW-0732">Signal</keyword>
<feature type="domain" description="SGNH hydrolase-type esterase" evidence="2">
    <location>
        <begin position="25"/>
        <end position="183"/>
    </location>
</feature>
<dbReference type="InterPro" id="IPR036514">
    <property type="entry name" value="SGNH_hydro_sf"/>
</dbReference>
<dbReference type="InterPro" id="IPR051532">
    <property type="entry name" value="Ester_Hydrolysis_Enzymes"/>
</dbReference>
<dbReference type="SUPFAM" id="SSF52266">
    <property type="entry name" value="SGNH hydrolase"/>
    <property type="match status" value="1"/>
</dbReference>
<evidence type="ECO:0000313" key="4">
    <source>
        <dbReference type="Proteomes" id="UP000501991"/>
    </source>
</evidence>
<dbReference type="Pfam" id="PF13472">
    <property type="entry name" value="Lipase_GDSL_2"/>
    <property type="match status" value="1"/>
</dbReference>
<dbReference type="InterPro" id="IPR008265">
    <property type="entry name" value="Lipase_GDSL_AS"/>
</dbReference>